<dbReference type="EMBL" id="JAVBIK010000001">
    <property type="protein sequence ID" value="MDT7518300.1"/>
    <property type="molecule type" value="Genomic_DNA"/>
</dbReference>
<protein>
    <submittedName>
        <fullName evidence="1">Uncharacterized protein</fullName>
    </submittedName>
</protein>
<comment type="caution">
    <text evidence="1">The sequence shown here is derived from an EMBL/GenBank/DDBJ whole genome shotgun (WGS) entry which is preliminary data.</text>
</comment>
<gene>
    <name evidence="1" type="ORF">RAE19_06065</name>
</gene>
<proteinExistence type="predicted"/>
<sequence>MNKIFVGLVLWGVAFLAESIEISSIHTPRASPAGGMVSELRVDGQHLYLKSDTYELIRVNKESLFAGSPQSEAISSKEWDAVPFKSELEELAEDTGGARSGFEFRVWQIGNSRVAVRPGYCAEGLQESHALRINRKAVDTGIPNCMALSEPTYLDGKLWFGTSNPGEYAEGPGVGILIFDVASQRRVARISKNLVGQSSGHMAADPHLQGVWVVNDKAIHFFDRNFDRKAIAFYSEQFDEQALHWSSIRIGSKQEKHNAFAVAARLIMTSGKKDGEYDDAFFKRMADHRWRTVEGISTYQKKVARLSPKARSEFWIEYDSFERAYFPWWGKKPMTPQWGGREFREARNLIHCLYLDALQPKWSAETLVTHISKAVDNLNWADTQLYTPKCDGR</sequence>
<name>A0ABU3KKU0_9BURK</name>
<dbReference type="RefSeq" id="WP_313874070.1">
    <property type="nucleotide sequence ID" value="NZ_JAVBIK010000001.1"/>
</dbReference>
<dbReference type="Proteomes" id="UP001321700">
    <property type="component" value="Unassembled WGS sequence"/>
</dbReference>
<organism evidence="1 2">
    <name type="scientific">Rhodoferax potami</name>
    <dbReference type="NCBI Taxonomy" id="3068338"/>
    <lineage>
        <taxon>Bacteria</taxon>
        <taxon>Pseudomonadati</taxon>
        <taxon>Pseudomonadota</taxon>
        <taxon>Betaproteobacteria</taxon>
        <taxon>Burkholderiales</taxon>
        <taxon>Comamonadaceae</taxon>
        <taxon>Rhodoferax</taxon>
    </lineage>
</organism>
<keyword evidence="2" id="KW-1185">Reference proteome</keyword>
<accession>A0ABU3KKU0</accession>
<evidence type="ECO:0000313" key="2">
    <source>
        <dbReference type="Proteomes" id="UP001321700"/>
    </source>
</evidence>
<evidence type="ECO:0000313" key="1">
    <source>
        <dbReference type="EMBL" id="MDT7518300.1"/>
    </source>
</evidence>
<reference evidence="1 2" key="1">
    <citation type="submission" date="2023-08" db="EMBL/GenBank/DDBJ databases">
        <title>Rhodoferax potami sp. nov. and Rhodoferax mekongensis sp. nov., isolated from the Mekong River in Thailand.</title>
        <authorList>
            <person name="Kitikhun S."/>
            <person name="Charoenyingcharoen P."/>
            <person name="Siriarchawattana P."/>
            <person name="Likhitrattanapisal S."/>
            <person name="Nilsakha T."/>
            <person name="Chanpet A."/>
            <person name="Rattanawaree P."/>
            <person name="Ingsriswang S."/>
        </authorList>
    </citation>
    <scope>NUCLEOTIDE SEQUENCE [LARGE SCALE GENOMIC DNA]</scope>
    <source>
        <strain evidence="1 2">TBRC 17660</strain>
    </source>
</reference>